<dbReference type="InterPro" id="IPR051164">
    <property type="entry name" value="NmrA-like_oxidored"/>
</dbReference>
<dbReference type="VEuPathDB" id="FungiDB:FOC1_g10004346"/>
<feature type="domain" description="NmrA-like" evidence="3">
    <location>
        <begin position="1"/>
        <end position="107"/>
    </location>
</feature>
<evidence type="ECO:0000313" key="4">
    <source>
        <dbReference type="EMBL" id="ENH64079.1"/>
    </source>
</evidence>
<dbReference type="Pfam" id="PF05368">
    <property type="entry name" value="NmrA"/>
    <property type="match status" value="1"/>
</dbReference>
<evidence type="ECO:0000259" key="3">
    <source>
        <dbReference type="Pfam" id="PF05368"/>
    </source>
</evidence>
<dbReference type="Gene3D" id="3.90.25.10">
    <property type="entry name" value="UDP-galactose 4-epimerase, domain 1"/>
    <property type="match status" value="1"/>
</dbReference>
<protein>
    <submittedName>
        <fullName evidence="4">NmrA-like family domain-containing protein 1</fullName>
    </submittedName>
</protein>
<dbReference type="PANTHER" id="PTHR42748:SF7">
    <property type="entry name" value="NMRA LIKE REDOX SENSOR 1-RELATED"/>
    <property type="match status" value="1"/>
</dbReference>
<dbReference type="InterPro" id="IPR008030">
    <property type="entry name" value="NmrA-like"/>
</dbReference>
<evidence type="ECO:0000313" key="5">
    <source>
        <dbReference type="Proteomes" id="UP000016928"/>
    </source>
</evidence>
<gene>
    <name evidence="4" type="ORF">FOC1_g10004346</name>
</gene>
<dbReference type="SUPFAM" id="SSF51735">
    <property type="entry name" value="NAD(P)-binding Rossmann-fold domains"/>
    <property type="match status" value="1"/>
</dbReference>
<dbReference type="EMBL" id="KB730531">
    <property type="protein sequence ID" value="ENH64079.1"/>
    <property type="molecule type" value="Genomic_DNA"/>
</dbReference>
<dbReference type="InterPro" id="IPR036291">
    <property type="entry name" value="NAD(P)-bd_dom_sf"/>
</dbReference>
<dbReference type="OrthoDB" id="300709at2759"/>
<dbReference type="HOGENOM" id="CLU_007383_8_2_1"/>
<dbReference type="STRING" id="1229664.N4TN07"/>
<keyword evidence="2" id="KW-0521">NADP</keyword>
<evidence type="ECO:0000256" key="1">
    <source>
        <dbReference type="ARBA" id="ARBA00006328"/>
    </source>
</evidence>
<dbReference type="Gene3D" id="3.40.50.720">
    <property type="entry name" value="NAD(P)-binding Rossmann-like Domain"/>
    <property type="match status" value="2"/>
</dbReference>
<dbReference type="PANTHER" id="PTHR42748">
    <property type="entry name" value="NITROGEN METABOLITE REPRESSION PROTEIN NMRA FAMILY MEMBER"/>
    <property type="match status" value="1"/>
</dbReference>
<evidence type="ECO:0000256" key="2">
    <source>
        <dbReference type="ARBA" id="ARBA00022857"/>
    </source>
</evidence>
<dbReference type="OMA" id="HTNISWI"/>
<organism evidence="4 5">
    <name type="scientific">Fusarium oxysporum f. sp. cubense (strain race 1)</name>
    <name type="common">Panama disease fungus</name>
    <dbReference type="NCBI Taxonomy" id="1229664"/>
    <lineage>
        <taxon>Eukaryota</taxon>
        <taxon>Fungi</taxon>
        <taxon>Dikarya</taxon>
        <taxon>Ascomycota</taxon>
        <taxon>Pezizomycotina</taxon>
        <taxon>Sordariomycetes</taxon>
        <taxon>Hypocreomycetidae</taxon>
        <taxon>Hypocreales</taxon>
        <taxon>Nectriaceae</taxon>
        <taxon>Fusarium</taxon>
        <taxon>Fusarium oxysporum species complex</taxon>
    </lineage>
</organism>
<sequence>MSKTVLVLGATGTQGGSIANLLVQYPDQYLVRCLTRNPSSDKAKALAAKGAQLVKADLTIPSTLPEAFKGVWGVFAVTDFYDTAVLDDPMSEEKQGQHIVEASVAAGKQSVDAVIRNAGLKGAFIRTGNFYENMISRKYASYDRENDVITMTRPIIGPDAELTSLYVEKDLGAVAKALFDQWDEKKDILDGKYFLASGARETMGDINAILEKVSGKKVIYKVKPTCGIPDRDIMLQLYNNVGMYPGVDIPTPEVAMLGVKLHSAEDFIRERLLPHLELYACY</sequence>
<reference evidence="5" key="1">
    <citation type="submission" date="2012-09" db="EMBL/GenBank/DDBJ databases">
        <title>Genome sequencing and comparative transcriptomics of race 1 and race 4 of banana pathogen: Fusarium oxysporum f. sp. cubense.</title>
        <authorList>
            <person name="Fang X."/>
            <person name="Huang J."/>
        </authorList>
    </citation>
    <scope>NUCLEOTIDE SEQUENCE [LARGE SCALE GENOMIC DNA]</scope>
    <source>
        <strain evidence="5">race 1</strain>
    </source>
</reference>
<name>N4TN07_FUSC1</name>
<comment type="similarity">
    <text evidence="1">Belongs to the NmrA-type oxidoreductase family.</text>
</comment>
<dbReference type="Proteomes" id="UP000016928">
    <property type="component" value="Unassembled WGS sequence"/>
</dbReference>
<dbReference type="AlphaFoldDB" id="N4TN07"/>
<reference evidence="5" key="2">
    <citation type="journal article" date="2014" name="PLoS ONE">
        <title>Genome and Transcriptome Analysis of the Fungal Pathogen Fusarium oxysporum f. sp. cubense Causing Banana Vascular Wilt Disease.</title>
        <authorList>
            <person name="Guo L."/>
            <person name="Han L."/>
            <person name="Yang L."/>
            <person name="Zeng H."/>
            <person name="Fan D."/>
            <person name="Zhu Y."/>
            <person name="Feng Y."/>
            <person name="Wang G."/>
            <person name="Peng C."/>
            <person name="Jiang X."/>
            <person name="Zhou D."/>
            <person name="Ni P."/>
            <person name="Liang C."/>
            <person name="Liu L."/>
            <person name="Wang J."/>
            <person name="Mao C."/>
            <person name="Fang X."/>
            <person name="Peng M."/>
            <person name="Huang J."/>
        </authorList>
    </citation>
    <scope>NUCLEOTIDE SEQUENCE [LARGE SCALE GENOMIC DNA]</scope>
    <source>
        <strain evidence="5">race 1</strain>
    </source>
</reference>
<accession>N4TN07</accession>
<proteinExistence type="inferred from homology"/>